<feature type="transmembrane region" description="Helical" evidence="7">
    <location>
        <begin position="1097"/>
        <end position="1117"/>
    </location>
</feature>
<evidence type="ECO:0000256" key="2">
    <source>
        <dbReference type="ARBA" id="ARBA00008392"/>
    </source>
</evidence>
<evidence type="ECO:0000256" key="6">
    <source>
        <dbReference type="ARBA" id="ARBA00048528"/>
    </source>
</evidence>
<dbReference type="InterPro" id="IPR050087">
    <property type="entry name" value="AON_synthase_class-II"/>
</dbReference>
<dbReference type="InterPro" id="IPR015421">
    <property type="entry name" value="PyrdxlP-dep_Trfase_major"/>
</dbReference>
<dbReference type="GO" id="GO:0004758">
    <property type="term" value="F:serine C-palmitoyltransferase activity"/>
    <property type="evidence" value="ECO:0007669"/>
    <property type="project" value="UniProtKB-EC"/>
</dbReference>
<dbReference type="GO" id="GO:0017059">
    <property type="term" value="C:serine palmitoyltransferase complex"/>
    <property type="evidence" value="ECO:0007669"/>
    <property type="project" value="TreeGrafter"/>
</dbReference>
<feature type="transmembrane region" description="Helical" evidence="7">
    <location>
        <begin position="1158"/>
        <end position="1182"/>
    </location>
</feature>
<evidence type="ECO:0000256" key="4">
    <source>
        <dbReference type="ARBA" id="ARBA00022679"/>
    </source>
</evidence>
<feature type="transmembrane region" description="Helical" evidence="7">
    <location>
        <begin position="1053"/>
        <end position="1077"/>
    </location>
</feature>
<feature type="transmembrane region" description="Helical" evidence="7">
    <location>
        <begin position="1189"/>
        <end position="1208"/>
    </location>
</feature>
<dbReference type="Gene3D" id="3.90.1150.10">
    <property type="entry name" value="Aspartate Aminotransferase, domain 1"/>
    <property type="match status" value="2"/>
</dbReference>
<evidence type="ECO:0000256" key="5">
    <source>
        <dbReference type="ARBA" id="ARBA00022898"/>
    </source>
</evidence>
<dbReference type="SUPFAM" id="SSF53383">
    <property type="entry name" value="PLP-dependent transferases"/>
    <property type="match status" value="2"/>
</dbReference>
<dbReference type="PANTHER" id="PTHR13693">
    <property type="entry name" value="CLASS II AMINOTRANSFERASE/8-AMINO-7-OXONONANOATE SYNTHASE"/>
    <property type="match status" value="1"/>
</dbReference>
<evidence type="ECO:0000256" key="1">
    <source>
        <dbReference type="ARBA" id="ARBA00001933"/>
    </source>
</evidence>
<reference evidence="9" key="1">
    <citation type="submission" date="2021-01" db="EMBL/GenBank/DDBJ databases">
        <authorList>
            <person name="Corre E."/>
            <person name="Pelletier E."/>
            <person name="Niang G."/>
            <person name="Scheremetjew M."/>
            <person name="Finn R."/>
            <person name="Kale V."/>
            <person name="Holt S."/>
            <person name="Cochrane G."/>
            <person name="Meng A."/>
            <person name="Brown T."/>
            <person name="Cohen L."/>
        </authorList>
    </citation>
    <scope>NUCLEOTIDE SEQUENCE</scope>
    <source>
        <strain evidence="9">CCCM811</strain>
    </source>
</reference>
<evidence type="ECO:0000256" key="3">
    <source>
        <dbReference type="ARBA" id="ARBA00013220"/>
    </source>
</evidence>
<dbReference type="GO" id="GO:0046513">
    <property type="term" value="P:ceramide biosynthetic process"/>
    <property type="evidence" value="ECO:0007669"/>
    <property type="project" value="TreeGrafter"/>
</dbReference>
<feature type="domain" description="Aminotransferase class I/classII large" evidence="8">
    <location>
        <begin position="566"/>
        <end position="932"/>
    </location>
</feature>
<keyword evidence="7" id="KW-0472">Membrane</keyword>
<proteinExistence type="inferred from homology"/>
<keyword evidence="7" id="KW-1133">Transmembrane helix</keyword>
<dbReference type="InterPro" id="IPR015422">
    <property type="entry name" value="PyrdxlP-dep_Trfase_small"/>
</dbReference>
<feature type="domain" description="Aminotransferase class I/classII large" evidence="8">
    <location>
        <begin position="123"/>
        <end position="479"/>
    </location>
</feature>
<dbReference type="EC" id="2.3.1.50" evidence="3"/>
<keyword evidence="4" id="KW-0808">Transferase</keyword>
<dbReference type="GO" id="GO:0016020">
    <property type="term" value="C:membrane"/>
    <property type="evidence" value="ECO:0007669"/>
    <property type="project" value="GOC"/>
</dbReference>
<name>A0A7S3Z7V4_9EUKA</name>
<dbReference type="CDD" id="cd06454">
    <property type="entry name" value="KBL_like"/>
    <property type="match status" value="1"/>
</dbReference>
<dbReference type="InterPro" id="IPR015424">
    <property type="entry name" value="PyrdxlP-dep_Trfase"/>
</dbReference>
<comment type="similarity">
    <text evidence="2">Belongs to the class-II pyridoxal-phosphate-dependent aminotransferase family.</text>
</comment>
<dbReference type="EMBL" id="HBIV01036855">
    <property type="protein sequence ID" value="CAE0674495.1"/>
    <property type="molecule type" value="Transcribed_RNA"/>
</dbReference>
<organism evidence="9">
    <name type="scientific">Lotharella globosa</name>
    <dbReference type="NCBI Taxonomy" id="91324"/>
    <lineage>
        <taxon>Eukaryota</taxon>
        <taxon>Sar</taxon>
        <taxon>Rhizaria</taxon>
        <taxon>Cercozoa</taxon>
        <taxon>Chlorarachniophyceae</taxon>
        <taxon>Lotharella</taxon>
    </lineage>
</organism>
<comment type="cofactor">
    <cofactor evidence="1">
        <name>pyridoxal 5'-phosphate</name>
        <dbReference type="ChEBI" id="CHEBI:597326"/>
    </cofactor>
</comment>
<dbReference type="PROSITE" id="PS00599">
    <property type="entry name" value="AA_TRANSFER_CLASS_2"/>
    <property type="match status" value="1"/>
</dbReference>
<evidence type="ECO:0000313" key="9">
    <source>
        <dbReference type="EMBL" id="CAE0674495.1"/>
    </source>
</evidence>
<feature type="transmembrane region" description="Helical" evidence="7">
    <location>
        <begin position="1129"/>
        <end position="1146"/>
    </location>
</feature>
<sequence length="1327" mass="144302">MDYKDYQPFPGYSVPAVTGHTFFTTAQWTGVTIQSVFKNAVNIIKGIPDFRTNDPEGLRLQLPMLFRTKQGVYIRLLYATIEDTFNRPIASEPADWIDCIIREYDQNHNGFMPPLRLTNRTKRCLNLGSYNYLGFGGVDKYPNATQILRDAVTKLPITTASPSAELGYHRVHRELEVALAKFLGKEDCMIMGMGFATNSTVLPALVGKGDLIVSDQLNHTSIVQGARESGAKIKPFIHNDVADLERVLQDAVLGPKKYGKILLVVEGIYSMEGDMAKLKEILPVAKRYGAYVYLDEAHSIGAIGPSGRGVTDELGVGTEDIDIMMGTFSKSFGASGGYIAGKKHVVDHVRRFAAGATDAASMPPACAVQILQALKMISGADGTDIGAKKLKAIRDNSIFFRRRLEEMGFEVLGEAPSPVIPVMLYTPTKIGDFSRMAFKRGLAVVTVGAPAVPLMYGRIRFCISAAHKHEDLVNALKIIDELGDELHLKYRAKHMPNPRFPGTLDSTEEEREKEAKKRAIRSAARRAEALSARAKITWNPLVEKPAEVLNPFGWADRKIATDARVVLSSWDYLGMSTDPNVQAACVDTLAKKGLGSCGPRGFYGTYPEHLKAERDIAAFLNTEEGILYPFGACTVSSVISCMATRGDILIVDEGVGRNVLTGVSLSRAEVHFYKHCDAEDCERVLKKLASDEWKNLGGVFGPKPRRKFLITEAIFGSNGNLAPVDKLAELRLKYRCRFILDESHSFGTLGETGRGATEHFGIGSSAVDVICGSLEGAGASCCGFSTGATGVVAYQRLLGSGYCFSASAPPYLATSISAAIRRIRMTGATRLKSLRSITKLLRKGISAIPGLRVSGSPESPMLCVELDREVKDSARTLDEICKLSQARGVAICRFNNRPRIGLRPKTFSLAPALRVCGSSAHTAEDISYVLKVLGEVTAEVLGPTPRAVEKKWAESIEEEEEVGSMPVVDVVDLTSPTKKQITSDDGVTVPLLLGVWFFISNYRNFLNQESRITGRFIDGWLRLLGLDRNSMSPTVRSFYASARVAGSHSAYSLVLPVIFWVIGGPAGALPFIFYSLVSAAGCMLKCAMSQGPSTKSWPSITCMNAVALPFFFIRFCFGEKWLIRNFSALNLIIGGIAILWVVVISLSRMEIGDAPSNIVGGMIGGSFSIHVMLLWTPAIVAFLEGEGSFFTPPIIMALGTLLMCPLPNSNYDFAVGFYRHASNHVIRMSAFLIGAMMFPHEVVAYDSVAQVATKAVLGICVFTVCQLLSVAFVRNLLAAMLTTLCSVTPHLRTYSLPAYRVLEPALCSAACGFVMSTAVPVALRATS</sequence>
<dbReference type="PANTHER" id="PTHR13693:SF3">
    <property type="entry name" value="LD36009P"/>
    <property type="match status" value="1"/>
</dbReference>
<accession>A0A7S3Z7V4</accession>
<gene>
    <name evidence="9" type="ORF">LGLO00237_LOCUS26269</name>
</gene>
<dbReference type="GO" id="GO:0030170">
    <property type="term" value="F:pyridoxal phosphate binding"/>
    <property type="evidence" value="ECO:0007669"/>
    <property type="project" value="InterPro"/>
</dbReference>
<dbReference type="InterPro" id="IPR004839">
    <property type="entry name" value="Aminotransferase_I/II_large"/>
</dbReference>
<dbReference type="InterPro" id="IPR001917">
    <property type="entry name" value="Aminotrans_II_pyridoxalP_BS"/>
</dbReference>
<evidence type="ECO:0000256" key="7">
    <source>
        <dbReference type="SAM" id="Phobius"/>
    </source>
</evidence>
<feature type="transmembrane region" description="Helical" evidence="7">
    <location>
        <begin position="1228"/>
        <end position="1248"/>
    </location>
</feature>
<dbReference type="GO" id="GO:0046512">
    <property type="term" value="P:sphingosine biosynthetic process"/>
    <property type="evidence" value="ECO:0007669"/>
    <property type="project" value="TreeGrafter"/>
</dbReference>
<protein>
    <recommendedName>
        <fullName evidence="3">serine C-palmitoyltransferase</fullName>
        <ecNumber evidence="3">2.3.1.50</ecNumber>
    </recommendedName>
</protein>
<keyword evidence="5" id="KW-0663">Pyridoxal phosphate</keyword>
<dbReference type="Gene3D" id="3.40.640.10">
    <property type="entry name" value="Type I PLP-dependent aspartate aminotransferase-like (Major domain)"/>
    <property type="match status" value="2"/>
</dbReference>
<feature type="transmembrane region" description="Helical" evidence="7">
    <location>
        <begin position="1255"/>
        <end position="1281"/>
    </location>
</feature>
<comment type="catalytic activity">
    <reaction evidence="6">
        <text>L-serine + hexadecanoyl-CoA + H(+) = 3-oxosphinganine + CO2 + CoA</text>
        <dbReference type="Rhea" id="RHEA:14761"/>
        <dbReference type="ChEBI" id="CHEBI:15378"/>
        <dbReference type="ChEBI" id="CHEBI:16526"/>
        <dbReference type="ChEBI" id="CHEBI:33384"/>
        <dbReference type="ChEBI" id="CHEBI:57287"/>
        <dbReference type="ChEBI" id="CHEBI:57379"/>
        <dbReference type="ChEBI" id="CHEBI:58299"/>
        <dbReference type="EC" id="2.3.1.50"/>
    </reaction>
</comment>
<dbReference type="Pfam" id="PF00155">
    <property type="entry name" value="Aminotran_1_2"/>
    <property type="match status" value="2"/>
</dbReference>
<evidence type="ECO:0000259" key="8">
    <source>
        <dbReference type="Pfam" id="PF00155"/>
    </source>
</evidence>
<keyword evidence="7" id="KW-0812">Transmembrane</keyword>